<reference evidence="2" key="1">
    <citation type="submission" date="2020-05" db="EMBL/GenBank/DDBJ databases">
        <authorList>
            <person name="Chiriac C."/>
            <person name="Salcher M."/>
            <person name="Ghai R."/>
            <person name="Kavagutti S V."/>
        </authorList>
    </citation>
    <scope>NUCLEOTIDE SEQUENCE</scope>
</reference>
<dbReference type="GO" id="GO:0046394">
    <property type="term" value="P:carboxylic acid biosynthetic process"/>
    <property type="evidence" value="ECO:0007669"/>
    <property type="project" value="UniProtKB-ARBA"/>
</dbReference>
<gene>
    <name evidence="2" type="ORF">UFOPK2243_00322</name>
</gene>
<name>A0A6J6KK12_9ZZZZ</name>
<dbReference type="PANTHER" id="PTHR42743:SF11">
    <property type="entry name" value="AMINODEOXYCHORISMATE LYASE"/>
    <property type="match status" value="1"/>
</dbReference>
<dbReference type="InterPro" id="IPR043131">
    <property type="entry name" value="BCAT-like_N"/>
</dbReference>
<dbReference type="PANTHER" id="PTHR42743">
    <property type="entry name" value="AMINO-ACID AMINOTRANSFERASE"/>
    <property type="match status" value="1"/>
</dbReference>
<evidence type="ECO:0000313" key="2">
    <source>
        <dbReference type="EMBL" id="CAB4648465.1"/>
    </source>
</evidence>
<proteinExistence type="inferred from homology"/>
<dbReference type="InterPro" id="IPR001544">
    <property type="entry name" value="Aminotrans_IV"/>
</dbReference>
<comment type="similarity">
    <text evidence="1">Belongs to the class-IV pyridoxal-phosphate-dependent aminotransferase family.</text>
</comment>
<dbReference type="Gene3D" id="3.30.470.10">
    <property type="match status" value="1"/>
</dbReference>
<dbReference type="GO" id="GO:0003824">
    <property type="term" value="F:catalytic activity"/>
    <property type="evidence" value="ECO:0007669"/>
    <property type="project" value="InterPro"/>
</dbReference>
<dbReference type="Pfam" id="PF01063">
    <property type="entry name" value="Aminotran_4"/>
    <property type="match status" value="1"/>
</dbReference>
<organism evidence="2">
    <name type="scientific">freshwater metagenome</name>
    <dbReference type="NCBI Taxonomy" id="449393"/>
    <lineage>
        <taxon>unclassified sequences</taxon>
        <taxon>metagenomes</taxon>
        <taxon>ecological metagenomes</taxon>
    </lineage>
</organism>
<dbReference type="InterPro" id="IPR036038">
    <property type="entry name" value="Aminotransferase-like"/>
</dbReference>
<dbReference type="InterPro" id="IPR050571">
    <property type="entry name" value="Class-IV_PLP-Dep_Aminotrnsfr"/>
</dbReference>
<accession>A0A6J6KK12</accession>
<dbReference type="EMBL" id="CAEZWL010000005">
    <property type="protein sequence ID" value="CAB4648465.1"/>
    <property type="molecule type" value="Genomic_DNA"/>
</dbReference>
<dbReference type="SUPFAM" id="SSF56752">
    <property type="entry name" value="D-aminoacid aminotransferase-like PLP-dependent enzymes"/>
    <property type="match status" value="1"/>
</dbReference>
<dbReference type="InterPro" id="IPR043132">
    <property type="entry name" value="BCAT-like_C"/>
</dbReference>
<protein>
    <submittedName>
        <fullName evidence="2">Unannotated protein</fullName>
    </submittedName>
</protein>
<dbReference type="Gene3D" id="3.20.10.10">
    <property type="entry name" value="D-amino Acid Aminotransferase, subunit A, domain 2"/>
    <property type="match status" value="1"/>
</dbReference>
<sequence length="251" mass="27799">MKIWVDHALTDETEQYLGADGWPLGSGIFETVRTEDSRPQLLSRHMRRVLLSARHLGLSLPNEDHILDAIEHVIGAEPHPVGRLRLSFSPDHFVVTHEAYLSKASHLVVGTYRTAGSTSERQHKVFPYTHHLDLLAEATEQGVDEFICVDELGRVTEGAVSNVALRIASQWITPPITSGILPGVIRALAIERCDFLVREISENDLKSCDGAIAMSSLKIALPIASIDARPIEIDSDSEQMCLKLRELARTL</sequence>
<evidence type="ECO:0000256" key="1">
    <source>
        <dbReference type="ARBA" id="ARBA00009320"/>
    </source>
</evidence>
<dbReference type="AlphaFoldDB" id="A0A6J6KK12"/>